<protein>
    <submittedName>
        <fullName evidence="2">Uncharacterized protein</fullName>
    </submittedName>
</protein>
<feature type="region of interest" description="Disordered" evidence="1">
    <location>
        <begin position="1"/>
        <end position="57"/>
    </location>
</feature>
<keyword evidence="3" id="KW-1185">Reference proteome</keyword>
<comment type="caution">
    <text evidence="2">The sequence shown here is derived from an EMBL/GenBank/DDBJ whole genome shotgun (WGS) entry which is preliminary data.</text>
</comment>
<name>A0ABW1FKI5_9ACTN</name>
<dbReference type="EMBL" id="JBHSPW010000006">
    <property type="protein sequence ID" value="MFC5894370.1"/>
    <property type="molecule type" value="Genomic_DNA"/>
</dbReference>
<evidence type="ECO:0000256" key="1">
    <source>
        <dbReference type="SAM" id="MobiDB-lite"/>
    </source>
</evidence>
<gene>
    <name evidence="2" type="ORF">ACFP3M_16255</name>
</gene>
<sequence length="274" mass="28834">MSTSGDSGRPYGPPQPNPYGGSVPAPSNPYAQPSPQAGGFGPPAPTQPPAPGSGGRGASGWIWAIGGAVAAGALWGSLLFATGGFSGEPSPDLAGYAYTSDLCAKTSLKPFEDARYRTSKNPSTSGSNPEHSGAQQLALDSMWCNITLQQDGGSGSDYSSASVYTTATLHKKSDPAPEFADTYRAYEKQSSPTNRYKVTPVEDLGDEAYLVTREDQGSDTGRYAILAVRHGWTTYQTTWSSYASGRKANDQPTPDDVGDMLKTSARETLSKLRE</sequence>
<reference evidence="3" key="1">
    <citation type="journal article" date="2019" name="Int. J. Syst. Evol. Microbiol.">
        <title>The Global Catalogue of Microorganisms (GCM) 10K type strain sequencing project: providing services to taxonomists for standard genome sequencing and annotation.</title>
        <authorList>
            <consortium name="The Broad Institute Genomics Platform"/>
            <consortium name="The Broad Institute Genome Sequencing Center for Infectious Disease"/>
            <person name="Wu L."/>
            <person name="Ma J."/>
        </authorList>
    </citation>
    <scope>NUCLEOTIDE SEQUENCE [LARGE SCALE GENOMIC DNA]</scope>
    <source>
        <strain evidence="3">CGMCC 1.15809</strain>
    </source>
</reference>
<feature type="compositionally biased region" description="Pro residues" evidence="1">
    <location>
        <begin position="42"/>
        <end position="51"/>
    </location>
</feature>
<evidence type="ECO:0000313" key="2">
    <source>
        <dbReference type="EMBL" id="MFC5894370.1"/>
    </source>
</evidence>
<accession>A0ABW1FKI5</accession>
<evidence type="ECO:0000313" key="3">
    <source>
        <dbReference type="Proteomes" id="UP001596241"/>
    </source>
</evidence>
<proteinExistence type="predicted"/>
<feature type="region of interest" description="Disordered" evidence="1">
    <location>
        <begin position="243"/>
        <end position="274"/>
    </location>
</feature>
<feature type="compositionally biased region" description="Basic and acidic residues" evidence="1">
    <location>
        <begin position="264"/>
        <end position="274"/>
    </location>
</feature>
<dbReference type="RefSeq" id="WP_345084010.1">
    <property type="nucleotide sequence ID" value="NZ_BAAAWG010000007.1"/>
</dbReference>
<dbReference type="Proteomes" id="UP001596241">
    <property type="component" value="Unassembled WGS sequence"/>
</dbReference>
<organism evidence="2 3">
    <name type="scientific">Streptomyces ramulosus</name>
    <dbReference type="NCBI Taxonomy" id="47762"/>
    <lineage>
        <taxon>Bacteria</taxon>
        <taxon>Bacillati</taxon>
        <taxon>Actinomycetota</taxon>
        <taxon>Actinomycetes</taxon>
        <taxon>Kitasatosporales</taxon>
        <taxon>Streptomycetaceae</taxon>
        <taxon>Streptomyces</taxon>
    </lineage>
</organism>